<evidence type="ECO:0000313" key="9">
    <source>
        <dbReference type="Proteomes" id="UP000284375"/>
    </source>
</evidence>
<keyword evidence="3 7" id="KW-0812">Transmembrane</keyword>
<dbReference type="GO" id="GO:0005886">
    <property type="term" value="C:plasma membrane"/>
    <property type="evidence" value="ECO:0007669"/>
    <property type="project" value="TreeGrafter"/>
</dbReference>
<evidence type="ECO:0000256" key="6">
    <source>
        <dbReference type="SAM" id="MobiDB-lite"/>
    </source>
</evidence>
<dbReference type="EMBL" id="LJZO01000023">
    <property type="protein sequence ID" value="ROV95569.1"/>
    <property type="molecule type" value="Genomic_DNA"/>
</dbReference>
<feature type="region of interest" description="Disordered" evidence="6">
    <location>
        <begin position="1"/>
        <end position="25"/>
    </location>
</feature>
<protein>
    <recommendedName>
        <fullName evidence="10">Major facilitator superfamily (MFS) profile domain-containing protein</fullName>
    </recommendedName>
</protein>
<accession>A0A423VX05</accession>
<reference evidence="8 9" key="1">
    <citation type="submission" date="2015-09" db="EMBL/GenBank/DDBJ databases">
        <title>Host preference determinants of Valsa canker pathogens revealed by comparative genomics.</title>
        <authorList>
            <person name="Yin Z."/>
            <person name="Huang L."/>
        </authorList>
    </citation>
    <scope>NUCLEOTIDE SEQUENCE [LARGE SCALE GENOMIC DNA]</scope>
    <source>
        <strain evidence="8 9">YSFL</strain>
    </source>
</reference>
<dbReference type="SUPFAM" id="SSF103473">
    <property type="entry name" value="MFS general substrate transporter"/>
    <property type="match status" value="1"/>
</dbReference>
<dbReference type="GO" id="GO:0022857">
    <property type="term" value="F:transmembrane transporter activity"/>
    <property type="evidence" value="ECO:0007669"/>
    <property type="project" value="TreeGrafter"/>
</dbReference>
<dbReference type="PANTHER" id="PTHR23501">
    <property type="entry name" value="MAJOR FACILITATOR SUPERFAMILY"/>
    <property type="match status" value="1"/>
</dbReference>
<feature type="transmembrane region" description="Helical" evidence="7">
    <location>
        <begin position="303"/>
        <end position="327"/>
    </location>
</feature>
<keyword evidence="4 7" id="KW-1133">Transmembrane helix</keyword>
<feature type="transmembrane region" description="Helical" evidence="7">
    <location>
        <begin position="77"/>
        <end position="98"/>
    </location>
</feature>
<evidence type="ECO:0000256" key="2">
    <source>
        <dbReference type="ARBA" id="ARBA00007520"/>
    </source>
</evidence>
<feature type="transmembrane region" description="Helical" evidence="7">
    <location>
        <begin position="237"/>
        <end position="259"/>
    </location>
</feature>
<dbReference type="Gene3D" id="1.20.1250.20">
    <property type="entry name" value="MFS general substrate transporter like domains"/>
    <property type="match status" value="2"/>
</dbReference>
<sequence>MASTSGSMDLSRDVQEPHNTNRDAIMLPTEEKVSSAADSKVNEDDLEYFGGLKLWSVLISGTLVQFVMMLDASIITTWTYFAFFFIFELGSLLCALSQSSTMLIISRAVAGLGSSGLLNGGLTMIAACMPKHRRPRGIVLALLGTLNIPERTVKPTMREFLGSIGTSLDILGFGLFAPAAIMFFLALEYGGSHYPWGSATVIGLFCGAGGMFAVFLTWEWFRGDSAMVPFSMLRQRIVWTSSLAMLFITGVLTSGAYYLPIYFQAILGVSPIMSGVLYLPNILLQITFAMISGMMVQKLGYYFPWVAGGTALASIGYGLLTMITPTYPTANRVGFQILAGAGLGSSAAMNLVDDAHVSVAMAIVVFSLNFGGATFLTLAQTVFGQSLLAEIPVYAPNINAASIASEGATDFRSVVPAAELAGVLKAYSLSVTHVFYLSCGSAALAFCFAWGMGWEDIRKHEIRSQDTTEP</sequence>
<dbReference type="AlphaFoldDB" id="A0A423VX05"/>
<feature type="transmembrane region" description="Helical" evidence="7">
    <location>
        <begin position="265"/>
        <end position="291"/>
    </location>
</feature>
<dbReference type="PANTHER" id="PTHR23501:SF193">
    <property type="entry name" value="MULTIDRUG TRANSPORTER, PUTATIVE (AFU_ORTHOLOGUE AFUA_8G00940)-RELATED"/>
    <property type="match status" value="1"/>
</dbReference>
<dbReference type="OrthoDB" id="10021397at2759"/>
<evidence type="ECO:0000256" key="3">
    <source>
        <dbReference type="ARBA" id="ARBA00022692"/>
    </source>
</evidence>
<evidence type="ECO:0000256" key="7">
    <source>
        <dbReference type="SAM" id="Phobius"/>
    </source>
</evidence>
<comment type="similarity">
    <text evidence="2">Belongs to the major facilitator superfamily. TCR/Tet family.</text>
</comment>
<dbReference type="InterPro" id="IPR036259">
    <property type="entry name" value="MFS_trans_sf"/>
</dbReference>
<feature type="compositionally biased region" description="Basic and acidic residues" evidence="6">
    <location>
        <begin position="10"/>
        <end position="21"/>
    </location>
</feature>
<comment type="caution">
    <text evidence="8">The sequence shown here is derived from an EMBL/GenBank/DDBJ whole genome shotgun (WGS) entry which is preliminary data.</text>
</comment>
<gene>
    <name evidence="8" type="ORF">VSDG_05260</name>
</gene>
<evidence type="ECO:0000313" key="8">
    <source>
        <dbReference type="EMBL" id="ROV95569.1"/>
    </source>
</evidence>
<keyword evidence="5 7" id="KW-0472">Membrane</keyword>
<evidence type="ECO:0000256" key="4">
    <source>
        <dbReference type="ARBA" id="ARBA00022989"/>
    </source>
</evidence>
<feature type="transmembrane region" description="Helical" evidence="7">
    <location>
        <begin position="160"/>
        <end position="187"/>
    </location>
</feature>
<feature type="transmembrane region" description="Helical" evidence="7">
    <location>
        <begin position="333"/>
        <end position="352"/>
    </location>
</feature>
<feature type="transmembrane region" description="Helical" evidence="7">
    <location>
        <begin position="434"/>
        <end position="454"/>
    </location>
</feature>
<dbReference type="Proteomes" id="UP000284375">
    <property type="component" value="Unassembled WGS sequence"/>
</dbReference>
<proteinExistence type="inferred from homology"/>
<evidence type="ECO:0000256" key="1">
    <source>
        <dbReference type="ARBA" id="ARBA00004141"/>
    </source>
</evidence>
<feature type="transmembrane region" description="Helical" evidence="7">
    <location>
        <begin position="359"/>
        <end position="379"/>
    </location>
</feature>
<evidence type="ECO:0000256" key="5">
    <source>
        <dbReference type="ARBA" id="ARBA00023136"/>
    </source>
</evidence>
<comment type="subcellular location">
    <subcellularLocation>
        <location evidence="1">Membrane</location>
        <topology evidence="1">Multi-pass membrane protein</topology>
    </subcellularLocation>
</comment>
<feature type="transmembrane region" description="Helical" evidence="7">
    <location>
        <begin position="193"/>
        <end position="216"/>
    </location>
</feature>
<keyword evidence="9" id="KW-1185">Reference proteome</keyword>
<feature type="transmembrane region" description="Helical" evidence="7">
    <location>
        <begin position="52"/>
        <end position="70"/>
    </location>
</feature>
<organism evidence="8 9">
    <name type="scientific">Cytospora chrysosperma</name>
    <name type="common">Cytospora canker fungus</name>
    <name type="synonym">Sphaeria chrysosperma</name>
    <dbReference type="NCBI Taxonomy" id="252740"/>
    <lineage>
        <taxon>Eukaryota</taxon>
        <taxon>Fungi</taxon>
        <taxon>Dikarya</taxon>
        <taxon>Ascomycota</taxon>
        <taxon>Pezizomycotina</taxon>
        <taxon>Sordariomycetes</taxon>
        <taxon>Sordariomycetidae</taxon>
        <taxon>Diaporthales</taxon>
        <taxon>Cytosporaceae</taxon>
        <taxon>Cytospora</taxon>
    </lineage>
</organism>
<name>A0A423VX05_CYTCH</name>
<evidence type="ECO:0008006" key="10">
    <source>
        <dbReference type="Google" id="ProtNLM"/>
    </source>
</evidence>